<evidence type="ECO:0000256" key="6">
    <source>
        <dbReference type="ARBA" id="ARBA00023034"/>
    </source>
</evidence>
<keyword evidence="2 11" id="KW-0813">Transport</keyword>
<evidence type="ECO:0000259" key="14">
    <source>
        <dbReference type="Pfam" id="PF00999"/>
    </source>
</evidence>
<organism evidence="15 16">
    <name type="scientific">Branchiostoma lanceolatum</name>
    <name type="common">Common lancelet</name>
    <name type="synonym">Amphioxus lanceolatum</name>
    <dbReference type="NCBI Taxonomy" id="7740"/>
    <lineage>
        <taxon>Eukaryota</taxon>
        <taxon>Metazoa</taxon>
        <taxon>Chordata</taxon>
        <taxon>Cephalochordata</taxon>
        <taxon>Leptocardii</taxon>
        <taxon>Amphioxiformes</taxon>
        <taxon>Branchiostomatidae</taxon>
        <taxon>Branchiostoma</taxon>
    </lineage>
</organism>
<dbReference type="GO" id="GO:0015386">
    <property type="term" value="F:potassium:proton antiporter activity"/>
    <property type="evidence" value="ECO:0007669"/>
    <property type="project" value="TreeGrafter"/>
</dbReference>
<dbReference type="GO" id="GO:0000139">
    <property type="term" value="C:Golgi membrane"/>
    <property type="evidence" value="ECO:0007669"/>
    <property type="project" value="UniProtKB-SubCell"/>
</dbReference>
<dbReference type="EMBL" id="OV696692">
    <property type="protein sequence ID" value="CAH1270661.1"/>
    <property type="molecule type" value="Genomic_DNA"/>
</dbReference>
<keyword evidence="9 13" id="KW-0472">Membrane</keyword>
<feature type="compositionally biased region" description="Pro residues" evidence="12">
    <location>
        <begin position="76"/>
        <end position="86"/>
    </location>
</feature>
<proteinExistence type="inferred from homology"/>
<feature type="transmembrane region" description="Helical" evidence="13">
    <location>
        <begin position="458"/>
        <end position="476"/>
    </location>
</feature>
<reference evidence="15" key="1">
    <citation type="submission" date="2022-01" db="EMBL/GenBank/DDBJ databases">
        <authorList>
            <person name="Braso-Vives M."/>
        </authorList>
    </citation>
    <scope>NUCLEOTIDE SEQUENCE</scope>
</reference>
<dbReference type="PANTHER" id="PTHR10110">
    <property type="entry name" value="SODIUM/HYDROGEN EXCHANGER"/>
    <property type="match status" value="1"/>
</dbReference>
<keyword evidence="4 11" id="KW-0812">Transmembrane</keyword>
<feature type="transmembrane region" description="Helical" evidence="13">
    <location>
        <begin position="100"/>
        <end position="121"/>
    </location>
</feature>
<keyword evidence="8 11" id="KW-0406">Ion transport</keyword>
<evidence type="ECO:0000256" key="7">
    <source>
        <dbReference type="ARBA" id="ARBA00023053"/>
    </source>
</evidence>
<protein>
    <recommendedName>
        <fullName evidence="11">Sodium/hydrogen exchanger</fullName>
    </recommendedName>
</protein>
<feature type="transmembrane region" description="Helical" evidence="13">
    <location>
        <begin position="196"/>
        <end position="218"/>
    </location>
</feature>
<evidence type="ECO:0000256" key="13">
    <source>
        <dbReference type="SAM" id="Phobius"/>
    </source>
</evidence>
<evidence type="ECO:0000256" key="1">
    <source>
        <dbReference type="ARBA" id="ARBA00004653"/>
    </source>
</evidence>
<evidence type="ECO:0000313" key="15">
    <source>
        <dbReference type="EMBL" id="CAH1270661.1"/>
    </source>
</evidence>
<evidence type="ECO:0000256" key="11">
    <source>
        <dbReference type="RuleBase" id="RU003722"/>
    </source>
</evidence>
<evidence type="ECO:0000256" key="9">
    <source>
        <dbReference type="ARBA" id="ARBA00023136"/>
    </source>
</evidence>
<dbReference type="InterPro" id="IPR006153">
    <property type="entry name" value="Cation/H_exchanger_TM"/>
</dbReference>
<dbReference type="InterPro" id="IPR018422">
    <property type="entry name" value="Cation/H_exchanger_CPA1"/>
</dbReference>
<gene>
    <name evidence="15" type="primary">SLC9A8</name>
    <name evidence="15" type="ORF">BLAG_LOCUS22877</name>
</gene>
<evidence type="ECO:0000256" key="8">
    <source>
        <dbReference type="ARBA" id="ARBA00023065"/>
    </source>
</evidence>
<evidence type="ECO:0000256" key="3">
    <source>
        <dbReference type="ARBA" id="ARBA00022449"/>
    </source>
</evidence>
<evidence type="ECO:0000256" key="4">
    <source>
        <dbReference type="ARBA" id="ARBA00022692"/>
    </source>
</evidence>
<feature type="transmembrane region" description="Helical" evidence="13">
    <location>
        <begin position="133"/>
        <end position="150"/>
    </location>
</feature>
<evidence type="ECO:0000313" key="16">
    <source>
        <dbReference type="Proteomes" id="UP000838412"/>
    </source>
</evidence>
<dbReference type="NCBIfam" id="TIGR00840">
    <property type="entry name" value="b_cpa1"/>
    <property type="match status" value="1"/>
</dbReference>
<feature type="transmembrane region" description="Helical" evidence="13">
    <location>
        <begin position="307"/>
        <end position="328"/>
    </location>
</feature>
<dbReference type="GO" id="GO:0051453">
    <property type="term" value="P:regulation of intracellular pH"/>
    <property type="evidence" value="ECO:0007669"/>
    <property type="project" value="TreeGrafter"/>
</dbReference>
<keyword evidence="16" id="KW-1185">Reference proteome</keyword>
<feature type="domain" description="Cation/H+ exchanger transmembrane" evidence="14">
    <location>
        <begin position="116"/>
        <end position="513"/>
    </location>
</feature>
<keyword evidence="6" id="KW-0333">Golgi apparatus</keyword>
<evidence type="ECO:0000256" key="2">
    <source>
        <dbReference type="ARBA" id="ARBA00022448"/>
    </source>
</evidence>
<comment type="similarity">
    <text evidence="11">Belongs to the monovalent cation:proton antiporter 1 (CPA1) transporter (TC 2.A.36) family.</text>
</comment>
<keyword evidence="7" id="KW-0915">Sodium</keyword>
<dbReference type="AlphaFoldDB" id="A0A8K0A7W6"/>
<evidence type="ECO:0000256" key="12">
    <source>
        <dbReference type="SAM" id="MobiDB-lite"/>
    </source>
</evidence>
<dbReference type="PRINTS" id="PR01084">
    <property type="entry name" value="NAHEXCHNGR"/>
</dbReference>
<feature type="transmembrane region" description="Helical" evidence="13">
    <location>
        <begin position="337"/>
        <end position="354"/>
    </location>
</feature>
<dbReference type="Proteomes" id="UP000838412">
    <property type="component" value="Chromosome 7"/>
</dbReference>
<keyword evidence="5 13" id="KW-1133">Transmembrane helix</keyword>
<feature type="transmembrane region" description="Helical" evidence="13">
    <location>
        <begin position="233"/>
        <end position="256"/>
    </location>
</feature>
<dbReference type="GO" id="GO:0015385">
    <property type="term" value="F:sodium:proton antiporter activity"/>
    <property type="evidence" value="ECO:0007669"/>
    <property type="project" value="InterPro"/>
</dbReference>
<feature type="transmembrane region" description="Helical" evidence="13">
    <location>
        <begin position="488"/>
        <end position="512"/>
    </location>
</feature>
<dbReference type="Gene3D" id="6.10.140.1330">
    <property type="match status" value="1"/>
</dbReference>
<accession>A0A8K0A7W6</accession>
<feature type="transmembrane region" description="Helical" evidence="13">
    <location>
        <begin position="268"/>
        <end position="287"/>
    </location>
</feature>
<evidence type="ECO:0000256" key="10">
    <source>
        <dbReference type="ARBA" id="ARBA00023201"/>
    </source>
</evidence>
<feature type="transmembrane region" description="Helical" evidence="13">
    <location>
        <begin position="162"/>
        <end position="184"/>
    </location>
</feature>
<dbReference type="Pfam" id="PF00999">
    <property type="entry name" value="Na_H_Exchanger"/>
    <property type="match status" value="1"/>
</dbReference>
<feature type="transmembrane region" description="Helical" evidence="13">
    <location>
        <begin position="360"/>
        <end position="377"/>
    </location>
</feature>
<feature type="transmembrane region" description="Helical" evidence="13">
    <location>
        <begin position="398"/>
        <end position="417"/>
    </location>
</feature>
<evidence type="ECO:0000256" key="5">
    <source>
        <dbReference type="ARBA" id="ARBA00022989"/>
    </source>
</evidence>
<name>A0A8K0A7W6_BRALA</name>
<sequence>MGEQTAAGLSATLLHILANDSLSNLTQLQDNNTNVSSTTLTTLPPAPTLPGDIFKTPLFLSNLTQANYTNVSSTTPKPPPPAPTLPGVPEDEAAGLEQSMSMTVFFICVMLALCIMLVHLLIKTKFHYLPESVAIVFLGAVVGLIIKLMNKLELGNWTREEAFHPTTFFLVMLPPIIFESGYSLHKGNFFQNLGSIMLFAVIGTVLSSMVIGGGIYLLGKAGVAFELTLGESFAFGSLISAIDPVATIAIFHALGVDPILNMLVFGESILNDAVSIVLANTVIMLTAPSMAEVDSTTAFFLMVGNFLKMFFASAAIGVSFAVISALLLKHINLQRTPSLEFSIMMIFAYTPYVLAEGLKLSGIMAILFCGIVMSHYTHYNLSPITQITIQQTFRTMAFLAETCVFAYLGLAIFSFRHNFKPAFVVWSIVLCLLGRAVNIFPLSYIVNIFRDHKITKKMQFLMWFSGLRGAIAYALSLHLELEGEKRHVIITTTLIIVLFTILFLGGSTMPLMKLIKVDSRQKVTKEVTLSKTEELGAAIESEHLSELTEEEYEVNFVKPNLKGFMRVDAKYIVPALTRRFTHQEMREGQTHMKQLTNQWYQEVRGPAMESDEEVESAETDRLTATTQFQPDRLTATTQF</sequence>
<keyword evidence="3 11" id="KW-0050">Antiport</keyword>
<dbReference type="PANTHER" id="PTHR10110:SF191">
    <property type="entry name" value="SODIUM_HYDROGEN EXCHANGER 8"/>
    <property type="match status" value="1"/>
</dbReference>
<dbReference type="OrthoDB" id="196264at2759"/>
<comment type="subcellular location">
    <subcellularLocation>
        <location evidence="1">Golgi apparatus membrane</location>
        <topology evidence="1">Multi-pass membrane protein</topology>
    </subcellularLocation>
</comment>
<dbReference type="InterPro" id="IPR004709">
    <property type="entry name" value="NaH_exchanger"/>
</dbReference>
<feature type="transmembrane region" description="Helical" evidence="13">
    <location>
        <begin position="423"/>
        <end position="446"/>
    </location>
</feature>
<feature type="region of interest" description="Disordered" evidence="12">
    <location>
        <begin position="69"/>
        <end position="91"/>
    </location>
</feature>
<keyword evidence="10 11" id="KW-0739">Sodium transport</keyword>